<dbReference type="SUPFAM" id="SSF89392">
    <property type="entry name" value="Prokaryotic lipoproteins and lipoprotein localization factors"/>
    <property type="match status" value="1"/>
</dbReference>
<dbReference type="EMBL" id="JBHUEJ010000037">
    <property type="protein sequence ID" value="MFD1712329.1"/>
    <property type="molecule type" value="Genomic_DNA"/>
</dbReference>
<comment type="subunit">
    <text evidence="3 10">Monomer.</text>
</comment>
<evidence type="ECO:0000256" key="7">
    <source>
        <dbReference type="ARBA" id="ARBA00022764"/>
    </source>
</evidence>
<dbReference type="HAMAP" id="MF_00240">
    <property type="entry name" value="LolA"/>
    <property type="match status" value="1"/>
</dbReference>
<gene>
    <name evidence="10 11" type="primary">lolA</name>
    <name evidence="11" type="ORF">ACFSF0_17150</name>
</gene>
<dbReference type="Gene3D" id="2.50.20.10">
    <property type="entry name" value="Lipoprotein localisation LolA/LolB/LppX"/>
    <property type="match status" value="1"/>
</dbReference>
<dbReference type="PANTHER" id="PTHR35869:SF1">
    <property type="entry name" value="OUTER-MEMBRANE LIPOPROTEIN CARRIER PROTEIN"/>
    <property type="match status" value="1"/>
</dbReference>
<dbReference type="InterPro" id="IPR029046">
    <property type="entry name" value="LolA/LolB/LppX"/>
</dbReference>
<keyword evidence="5 10" id="KW-0813">Transport</keyword>
<evidence type="ECO:0000313" key="12">
    <source>
        <dbReference type="Proteomes" id="UP001597304"/>
    </source>
</evidence>
<keyword evidence="7 10" id="KW-0574">Periplasm</keyword>
<dbReference type="InterPro" id="IPR004564">
    <property type="entry name" value="OM_lipoprot_carrier_LolA-like"/>
</dbReference>
<accession>A0ABW4KZ02</accession>
<dbReference type="PANTHER" id="PTHR35869">
    <property type="entry name" value="OUTER-MEMBRANE LIPOPROTEIN CARRIER PROTEIN"/>
    <property type="match status" value="1"/>
</dbReference>
<evidence type="ECO:0000256" key="3">
    <source>
        <dbReference type="ARBA" id="ARBA00011245"/>
    </source>
</evidence>
<keyword evidence="11" id="KW-0449">Lipoprotein</keyword>
<evidence type="ECO:0000256" key="9">
    <source>
        <dbReference type="ARBA" id="ARBA00023186"/>
    </source>
</evidence>
<evidence type="ECO:0000256" key="6">
    <source>
        <dbReference type="ARBA" id="ARBA00022729"/>
    </source>
</evidence>
<protein>
    <recommendedName>
        <fullName evidence="4 10">Outer-membrane lipoprotein carrier protein</fullName>
    </recommendedName>
</protein>
<comment type="caution">
    <text evidence="11">The sequence shown here is derived from an EMBL/GenBank/DDBJ whole genome shotgun (WGS) entry which is preliminary data.</text>
</comment>
<evidence type="ECO:0000256" key="4">
    <source>
        <dbReference type="ARBA" id="ARBA00014035"/>
    </source>
</evidence>
<feature type="chain" id="PRO_5044941090" description="Outer-membrane lipoprotein carrier protein" evidence="10">
    <location>
        <begin position="32"/>
        <end position="226"/>
    </location>
</feature>
<evidence type="ECO:0000256" key="2">
    <source>
        <dbReference type="ARBA" id="ARBA00007615"/>
    </source>
</evidence>
<dbReference type="CDD" id="cd16325">
    <property type="entry name" value="LolA"/>
    <property type="match status" value="1"/>
</dbReference>
<keyword evidence="6 10" id="KW-0732">Signal</keyword>
<evidence type="ECO:0000256" key="10">
    <source>
        <dbReference type="HAMAP-Rule" id="MF_00240"/>
    </source>
</evidence>
<comment type="function">
    <text evidence="10">Participates in the translocation of lipoproteins from the inner membrane to the outer membrane. Only forms a complex with a lipoprotein if the residue after the N-terminal Cys is not an aspartate (The Asp acts as a targeting signal to indicate that the lipoprotein should stay in the inner membrane).</text>
</comment>
<reference evidence="12" key="1">
    <citation type="journal article" date="2019" name="Int. J. Syst. Evol. Microbiol.">
        <title>The Global Catalogue of Microorganisms (GCM) 10K type strain sequencing project: providing services to taxonomists for standard genome sequencing and annotation.</title>
        <authorList>
            <consortium name="The Broad Institute Genomics Platform"/>
            <consortium name="The Broad Institute Genome Sequencing Center for Infectious Disease"/>
            <person name="Wu L."/>
            <person name="Ma J."/>
        </authorList>
    </citation>
    <scope>NUCLEOTIDE SEQUENCE [LARGE SCALE GENOMIC DNA]</scope>
    <source>
        <strain evidence="12">LMG 29247</strain>
    </source>
</reference>
<dbReference type="Proteomes" id="UP001597304">
    <property type="component" value="Unassembled WGS sequence"/>
</dbReference>
<keyword evidence="12" id="KW-1185">Reference proteome</keyword>
<dbReference type="Pfam" id="PF03548">
    <property type="entry name" value="LolA"/>
    <property type="match status" value="1"/>
</dbReference>
<evidence type="ECO:0000256" key="8">
    <source>
        <dbReference type="ARBA" id="ARBA00022927"/>
    </source>
</evidence>
<name>A0ABW4KZ02_9BURK</name>
<evidence type="ECO:0000313" key="11">
    <source>
        <dbReference type="EMBL" id="MFD1712329.1"/>
    </source>
</evidence>
<comment type="subcellular location">
    <subcellularLocation>
        <location evidence="1 10">Periplasm</location>
    </subcellularLocation>
</comment>
<dbReference type="NCBIfam" id="TIGR00547">
    <property type="entry name" value="lolA"/>
    <property type="match status" value="1"/>
</dbReference>
<sequence length="226" mass="24487" precursor="true">MTLHRIRSSVFRHRLAATAVVFGLAAPAAWAGGLDSLAQFVKDTRSGKANFTQVVTAPGKDGQPGRSKTQTGTFEFQRPGKFRFTYAKPFEQTIVADGKTLWLYDVDLNQVTSRQQEQVLGSTPAAIVAAAPDVKALEKDFTLAEEPEKDGQQWVKATPKSRDGQLQTIRVGFKPGSKGPELGTLDILDSFGQRSVLTFSGFDVNAAVPTSQFVFTPPKGADVLKQ</sequence>
<dbReference type="RefSeq" id="WP_147914204.1">
    <property type="nucleotide sequence ID" value="NZ_JBHUEJ010000037.1"/>
</dbReference>
<keyword evidence="9 10" id="KW-0143">Chaperone</keyword>
<evidence type="ECO:0000256" key="5">
    <source>
        <dbReference type="ARBA" id="ARBA00022448"/>
    </source>
</evidence>
<keyword evidence="8 10" id="KW-0653">Protein transport</keyword>
<comment type="similarity">
    <text evidence="2 10">Belongs to the LolA family.</text>
</comment>
<dbReference type="InterPro" id="IPR018323">
    <property type="entry name" value="OM_lipoprot_carrier_LolA_Pbac"/>
</dbReference>
<proteinExistence type="inferred from homology"/>
<feature type="signal peptide" evidence="10">
    <location>
        <begin position="1"/>
        <end position="31"/>
    </location>
</feature>
<evidence type="ECO:0000256" key="1">
    <source>
        <dbReference type="ARBA" id="ARBA00004418"/>
    </source>
</evidence>
<organism evidence="11 12">
    <name type="scientific">Ottowia flava</name>
    <dbReference type="NCBI Taxonomy" id="2675430"/>
    <lineage>
        <taxon>Bacteria</taxon>
        <taxon>Pseudomonadati</taxon>
        <taxon>Pseudomonadota</taxon>
        <taxon>Betaproteobacteria</taxon>
        <taxon>Burkholderiales</taxon>
        <taxon>Comamonadaceae</taxon>
        <taxon>Ottowia</taxon>
    </lineage>
</organism>